<dbReference type="PROSITE" id="PS00873">
    <property type="entry name" value="NA_ALANINE_SYMP"/>
    <property type="match status" value="1"/>
</dbReference>
<evidence type="ECO:0000313" key="10">
    <source>
        <dbReference type="Proteomes" id="UP000037643"/>
    </source>
</evidence>
<keyword evidence="3 8" id="KW-0813">Transport</keyword>
<dbReference type="EMBL" id="CP011805">
    <property type="protein sequence ID" value="AKM07998.1"/>
    <property type="molecule type" value="Genomic_DNA"/>
</dbReference>
<feature type="transmembrane region" description="Helical" evidence="8">
    <location>
        <begin position="437"/>
        <end position="455"/>
    </location>
</feature>
<dbReference type="NCBIfam" id="TIGR00835">
    <property type="entry name" value="agcS"/>
    <property type="match status" value="1"/>
</dbReference>
<comment type="similarity">
    <text evidence="2 8">Belongs to the alanine or glycine:cation symporter (AGCS) (TC 2.A.25) family.</text>
</comment>
<organism evidence="9 10">
    <name type="scientific">Pelagerythrobacter marensis</name>
    <dbReference type="NCBI Taxonomy" id="543877"/>
    <lineage>
        <taxon>Bacteria</taxon>
        <taxon>Pseudomonadati</taxon>
        <taxon>Pseudomonadota</taxon>
        <taxon>Alphaproteobacteria</taxon>
        <taxon>Sphingomonadales</taxon>
        <taxon>Erythrobacteraceae</taxon>
        <taxon>Pelagerythrobacter</taxon>
    </lineage>
</organism>
<dbReference type="Pfam" id="PF01235">
    <property type="entry name" value="Na_Ala_symp"/>
    <property type="match status" value="1"/>
</dbReference>
<dbReference type="PATRIC" id="fig|543877.4.peg.1965"/>
<feature type="transmembrane region" description="Helical" evidence="8">
    <location>
        <begin position="165"/>
        <end position="185"/>
    </location>
</feature>
<dbReference type="PANTHER" id="PTHR30330:SF3">
    <property type="entry name" value="TRANSCRIPTIONAL REGULATOR, LRP FAMILY"/>
    <property type="match status" value="1"/>
</dbReference>
<name>A0A0G3XC66_9SPHN</name>
<evidence type="ECO:0000256" key="3">
    <source>
        <dbReference type="ARBA" id="ARBA00022448"/>
    </source>
</evidence>
<proteinExistence type="inferred from homology"/>
<keyword evidence="8" id="KW-0997">Cell inner membrane</keyword>
<keyword evidence="8" id="KW-0769">Symport</keyword>
<dbReference type="KEGG" id="amx:AM2010_1936"/>
<dbReference type="PANTHER" id="PTHR30330">
    <property type="entry name" value="AGSS FAMILY TRANSPORTER, SODIUM-ALANINE"/>
    <property type="match status" value="1"/>
</dbReference>
<dbReference type="STRING" id="543877.AM2010_1936"/>
<dbReference type="InterPro" id="IPR001463">
    <property type="entry name" value="Na/Ala_symport"/>
</dbReference>
<keyword evidence="4" id="KW-1003">Cell membrane</keyword>
<keyword evidence="7 8" id="KW-0472">Membrane</keyword>
<evidence type="ECO:0000256" key="5">
    <source>
        <dbReference type="ARBA" id="ARBA00022692"/>
    </source>
</evidence>
<keyword evidence="10" id="KW-1185">Reference proteome</keyword>
<dbReference type="RefSeq" id="WP_047806896.1">
    <property type="nucleotide sequence ID" value="NZ_CP011805.1"/>
</dbReference>
<gene>
    <name evidence="9" type="ORF">AM2010_1936</name>
</gene>
<feature type="transmembrane region" description="Helical" evidence="8">
    <location>
        <begin position="322"/>
        <end position="345"/>
    </location>
</feature>
<keyword evidence="5 8" id="KW-0812">Transmembrane</keyword>
<evidence type="ECO:0000256" key="6">
    <source>
        <dbReference type="ARBA" id="ARBA00022989"/>
    </source>
</evidence>
<dbReference type="OrthoDB" id="9806926at2"/>
<feature type="transmembrane region" description="Helical" evidence="8">
    <location>
        <begin position="395"/>
        <end position="416"/>
    </location>
</feature>
<feature type="transmembrane region" description="Helical" evidence="8">
    <location>
        <begin position="467"/>
        <end position="491"/>
    </location>
</feature>
<dbReference type="AlphaFoldDB" id="A0A0G3XC66"/>
<dbReference type="GO" id="GO:0005283">
    <property type="term" value="F:amino acid:sodium symporter activity"/>
    <property type="evidence" value="ECO:0007669"/>
    <property type="project" value="InterPro"/>
</dbReference>
<evidence type="ECO:0000256" key="7">
    <source>
        <dbReference type="ARBA" id="ARBA00023136"/>
    </source>
</evidence>
<comment type="subcellular location">
    <subcellularLocation>
        <location evidence="8">Cell inner membrane</location>
        <topology evidence="8">Multi-pass membrane protein</topology>
    </subcellularLocation>
    <subcellularLocation>
        <location evidence="1">Cell membrane</location>
        <topology evidence="1">Multi-pass membrane protein</topology>
    </subcellularLocation>
</comment>
<sequence>MATGQALTLGERLVQPVTNISDFIWGGTWNGEQLIPIPPLAVILLGIGLWIMIGLRFYPIVKLGAAIRGLFAGRKSAGKGEISPFAALSTALSGQVGTGNLAGVATAIALGGPGAVFWMWITALFGMALAFAEGSLAIRYRETTSDGVSRGGPMSYIMLGLGPKWTWLAIVFCLGTLFSALVTGNSIQANEVASGLNELFGFERWLGGLIVAVAVFIVIIGGIKSIGNVAEKVVPFMAATYLVMAVTALILNFGDLPETFSRIFAGAFNFQSASGGFAGAAIILAIRAGVARGLFSNEAGQGSTPIAHAVAQTDDPEQQGRMAMLGTFIDTIVICTMTALVILTVQGDFTYQGQPVDHVWQSDLGTTAMSGFVTTSGAFAAAFPFEIASIPLGTLVASTALILFVFTTLLTWSYYGERAITFIYDRFPGSTRGGEKALHIGWRVIWCIAIFIGATQPSQLVWRLGDISNATMVLPNLLALMLLSGVVFKLARGERNAGRDFKQETPEEPEEY</sequence>
<evidence type="ECO:0000313" key="9">
    <source>
        <dbReference type="EMBL" id="AKM07998.1"/>
    </source>
</evidence>
<protein>
    <submittedName>
        <fullName evidence="9">Amino acid transporter</fullName>
    </submittedName>
</protein>
<accession>A0A0G3XC66</accession>
<evidence type="ECO:0000256" key="1">
    <source>
        <dbReference type="ARBA" id="ARBA00004651"/>
    </source>
</evidence>
<evidence type="ECO:0000256" key="8">
    <source>
        <dbReference type="RuleBase" id="RU363064"/>
    </source>
</evidence>
<evidence type="ECO:0000256" key="2">
    <source>
        <dbReference type="ARBA" id="ARBA00009261"/>
    </source>
</evidence>
<dbReference type="GO" id="GO:0005886">
    <property type="term" value="C:plasma membrane"/>
    <property type="evidence" value="ECO:0007669"/>
    <property type="project" value="UniProtKB-SubCell"/>
</dbReference>
<dbReference type="Proteomes" id="UP000037643">
    <property type="component" value="Chromosome"/>
</dbReference>
<reference evidence="9 10" key="1">
    <citation type="submission" date="2015-06" db="EMBL/GenBank/DDBJ databases">
        <authorList>
            <person name="Kim K.M."/>
        </authorList>
    </citation>
    <scope>NUCLEOTIDE SEQUENCE [LARGE SCALE GENOMIC DNA]</scope>
    <source>
        <strain evidence="9 10">KCTC 22370</strain>
    </source>
</reference>
<dbReference type="PRINTS" id="PR00175">
    <property type="entry name" value="NAALASMPORT"/>
</dbReference>
<keyword evidence="6 8" id="KW-1133">Transmembrane helix</keyword>
<evidence type="ECO:0000256" key="4">
    <source>
        <dbReference type="ARBA" id="ARBA00022475"/>
    </source>
</evidence>
<feature type="transmembrane region" description="Helical" evidence="8">
    <location>
        <begin position="40"/>
        <end position="61"/>
    </location>
</feature>
<feature type="transmembrane region" description="Helical" evidence="8">
    <location>
        <begin position="263"/>
        <end position="286"/>
    </location>
</feature>
<feature type="transmembrane region" description="Helical" evidence="8">
    <location>
        <begin position="205"/>
        <end position="226"/>
    </location>
</feature>
<dbReference type="Gene3D" id="1.20.1740.10">
    <property type="entry name" value="Amino acid/polyamine transporter I"/>
    <property type="match status" value="1"/>
</dbReference>
<feature type="transmembrane region" description="Helical" evidence="8">
    <location>
        <begin position="233"/>
        <end position="251"/>
    </location>
</feature>